<dbReference type="InterPro" id="IPR001509">
    <property type="entry name" value="Epimerase_deHydtase"/>
</dbReference>
<evidence type="ECO:0000256" key="1">
    <source>
        <dbReference type="ARBA" id="ARBA00007637"/>
    </source>
</evidence>
<dbReference type="SUPFAM" id="SSF51735">
    <property type="entry name" value="NAD(P)-binding Rossmann-fold domains"/>
    <property type="match status" value="1"/>
</dbReference>
<feature type="domain" description="NAD-dependent epimerase/dehydratase" evidence="5">
    <location>
        <begin position="4"/>
        <end position="166"/>
    </location>
</feature>
<keyword evidence="7" id="KW-1185">Reference proteome</keyword>
<dbReference type="Pfam" id="PF01370">
    <property type="entry name" value="Epimerase"/>
    <property type="match status" value="1"/>
</dbReference>
<keyword evidence="2" id="KW-0560">Oxidoreductase</keyword>
<evidence type="ECO:0000259" key="5">
    <source>
        <dbReference type="Pfam" id="PF01370"/>
    </source>
</evidence>
<evidence type="ECO:0000313" key="6">
    <source>
        <dbReference type="EMBL" id="QQR36134.1"/>
    </source>
</evidence>
<evidence type="ECO:0000256" key="3">
    <source>
        <dbReference type="ARBA" id="ARBA00023027"/>
    </source>
</evidence>
<feature type="region of interest" description="Disordered" evidence="4">
    <location>
        <begin position="223"/>
        <end position="242"/>
    </location>
</feature>
<dbReference type="PANTHER" id="PTHR43103">
    <property type="entry name" value="NUCLEOSIDE-DIPHOSPHATE-SUGAR EPIMERASE"/>
    <property type="match status" value="1"/>
</dbReference>
<gene>
    <name evidence="6" type="ORF">JI749_00365</name>
</gene>
<dbReference type="InterPro" id="IPR036291">
    <property type="entry name" value="NAD(P)-bd_dom_sf"/>
</dbReference>
<accession>A0ABX7BYN5</accession>
<name>A0ABX7BYN5_9HYPH</name>
<evidence type="ECO:0000313" key="7">
    <source>
        <dbReference type="Proteomes" id="UP000595460"/>
    </source>
</evidence>
<dbReference type="RefSeq" id="WP_201657115.1">
    <property type="nucleotide sequence ID" value="NZ_CP068047.1"/>
</dbReference>
<dbReference type="EMBL" id="CP068047">
    <property type="protein sequence ID" value="QQR36134.1"/>
    <property type="molecule type" value="Genomic_DNA"/>
</dbReference>
<protein>
    <submittedName>
        <fullName evidence="6">NAD(P)-dependent oxidoreductase</fullName>
    </submittedName>
</protein>
<evidence type="ECO:0000256" key="2">
    <source>
        <dbReference type="ARBA" id="ARBA00023002"/>
    </source>
</evidence>
<proteinExistence type="inferred from homology"/>
<organism evidence="6 7">
    <name type="scientific">Devosia oryziradicis</name>
    <dbReference type="NCBI Taxonomy" id="2801335"/>
    <lineage>
        <taxon>Bacteria</taxon>
        <taxon>Pseudomonadati</taxon>
        <taxon>Pseudomonadota</taxon>
        <taxon>Alphaproteobacteria</taxon>
        <taxon>Hyphomicrobiales</taxon>
        <taxon>Devosiaceae</taxon>
        <taxon>Devosia</taxon>
    </lineage>
</organism>
<dbReference type="PANTHER" id="PTHR43103:SF5">
    <property type="entry name" value="4-EPIMERASE, PUTATIVE (AFU_ORTHOLOGUE AFUA_7G00360)-RELATED"/>
    <property type="match status" value="1"/>
</dbReference>
<dbReference type="Proteomes" id="UP000595460">
    <property type="component" value="Chromosome"/>
</dbReference>
<sequence length="266" mass="28867">MPKILLTGASGQLGTRLRQWFAVRGRPFLATDIVAPADGAAVELVDLANGAEVDRLMIRDISAVVHFGGMASEAGWQTLLEANIMGTYNVFEAARKAAVTRVIFASSYHVQGMYPTSGEPVAPEDPYRPDSLYGVSKAFGETLSRLYFDKFGIECLAIRICAASHPSSPRDARLWFSQDDMTSLVDHALDVPVLGHRTMFGISDNPHAFFRNSPHADFGWSPGHGALELGTPDPRAPLDTADPRQRLIGGAFTQWGHPDDEASARS</sequence>
<dbReference type="Gene3D" id="3.40.50.720">
    <property type="entry name" value="NAD(P)-binding Rossmann-like Domain"/>
    <property type="match status" value="1"/>
</dbReference>
<reference evidence="6 7" key="1">
    <citation type="submission" date="2021-01" db="EMBL/GenBank/DDBJ databases">
        <title>Genome seq and assembly of Devosia sp. G19.</title>
        <authorList>
            <person name="Chhetri G."/>
        </authorList>
    </citation>
    <scope>NUCLEOTIDE SEQUENCE [LARGE SCALE GENOMIC DNA]</scope>
    <source>
        <strain evidence="6 7">G19</strain>
    </source>
</reference>
<evidence type="ECO:0000256" key="4">
    <source>
        <dbReference type="SAM" id="MobiDB-lite"/>
    </source>
</evidence>
<dbReference type="CDD" id="cd08946">
    <property type="entry name" value="SDR_e"/>
    <property type="match status" value="1"/>
</dbReference>
<keyword evidence="3" id="KW-0520">NAD</keyword>
<comment type="similarity">
    <text evidence="1">Belongs to the NAD(P)-dependent epimerase/dehydratase family.</text>
</comment>